<dbReference type="Proteomes" id="UP000245391">
    <property type="component" value="Unassembled WGS sequence"/>
</dbReference>
<dbReference type="PROSITE" id="PS50005">
    <property type="entry name" value="TPR"/>
    <property type="match status" value="3"/>
</dbReference>
<dbReference type="InterPro" id="IPR050498">
    <property type="entry name" value="Ycf3"/>
</dbReference>
<dbReference type="InterPro" id="IPR011990">
    <property type="entry name" value="TPR-like_helical_dom_sf"/>
</dbReference>
<keyword evidence="4" id="KW-0812">Transmembrane</keyword>
<dbReference type="PANTHER" id="PTHR44858:SF1">
    <property type="entry name" value="UDP-N-ACETYLGLUCOSAMINE--PEPTIDE N-ACETYLGLUCOSAMINYLTRANSFERASE SPINDLY-RELATED"/>
    <property type="match status" value="1"/>
</dbReference>
<feature type="repeat" description="TPR" evidence="3">
    <location>
        <begin position="273"/>
        <end position="306"/>
    </location>
</feature>
<accession>A0A317EUZ6</accession>
<feature type="transmembrane region" description="Helical" evidence="4">
    <location>
        <begin position="123"/>
        <end position="141"/>
    </location>
</feature>
<evidence type="ECO:0000313" key="5">
    <source>
        <dbReference type="EMBL" id="PWS30252.1"/>
    </source>
</evidence>
<dbReference type="PROSITE" id="PS50293">
    <property type="entry name" value="TPR_REGION"/>
    <property type="match status" value="1"/>
</dbReference>
<dbReference type="EMBL" id="QGNY01000007">
    <property type="protein sequence ID" value="PWS30252.1"/>
    <property type="molecule type" value="Genomic_DNA"/>
</dbReference>
<dbReference type="Pfam" id="PF07719">
    <property type="entry name" value="TPR_2"/>
    <property type="match status" value="1"/>
</dbReference>
<evidence type="ECO:0000256" key="1">
    <source>
        <dbReference type="ARBA" id="ARBA00022737"/>
    </source>
</evidence>
<dbReference type="Pfam" id="PF13432">
    <property type="entry name" value="TPR_16"/>
    <property type="match status" value="1"/>
</dbReference>
<dbReference type="Pfam" id="PF13374">
    <property type="entry name" value="TPR_10"/>
    <property type="match status" value="1"/>
</dbReference>
<protein>
    <submittedName>
        <fullName evidence="5">Uncharacterized protein</fullName>
    </submittedName>
</protein>
<keyword evidence="4" id="KW-0472">Membrane</keyword>
<dbReference type="InterPro" id="IPR013105">
    <property type="entry name" value="TPR_2"/>
</dbReference>
<evidence type="ECO:0000256" key="3">
    <source>
        <dbReference type="PROSITE-ProRule" id="PRU00339"/>
    </source>
</evidence>
<keyword evidence="4" id="KW-1133">Transmembrane helix</keyword>
<feature type="transmembrane region" description="Helical" evidence="4">
    <location>
        <begin position="91"/>
        <end position="111"/>
    </location>
</feature>
<dbReference type="GO" id="GO:0009279">
    <property type="term" value="C:cell outer membrane"/>
    <property type="evidence" value="ECO:0007669"/>
    <property type="project" value="TreeGrafter"/>
</dbReference>
<comment type="caution">
    <text evidence="5">The sequence shown here is derived from an EMBL/GenBank/DDBJ whole genome shotgun (WGS) entry which is preliminary data.</text>
</comment>
<evidence type="ECO:0000256" key="2">
    <source>
        <dbReference type="ARBA" id="ARBA00022803"/>
    </source>
</evidence>
<dbReference type="RefSeq" id="WP_109931371.1">
    <property type="nucleotide sequence ID" value="NZ_QGNY01000007.1"/>
</dbReference>
<keyword evidence="1" id="KW-0677">Repeat</keyword>
<name>A0A317EUZ6_9SPHI</name>
<feature type="repeat" description="TPR" evidence="3">
    <location>
        <begin position="239"/>
        <end position="272"/>
    </location>
</feature>
<proteinExistence type="predicted"/>
<dbReference type="AlphaFoldDB" id="A0A317EUZ6"/>
<dbReference type="Gene3D" id="1.25.40.10">
    <property type="entry name" value="Tetratricopeptide repeat domain"/>
    <property type="match status" value="2"/>
</dbReference>
<dbReference type="SMART" id="SM00028">
    <property type="entry name" value="TPR"/>
    <property type="match status" value="4"/>
</dbReference>
<sequence>MNFALILLLGGILCRISFMLITVIHELGHALTGMRFSAAGATVYLGSHGDVHGSYKCSAGKLTVYIRRNPFKWSGGMCVLDDHSFSVNKKIVELLAGPLSPFLMAAAAFSLSMYFDAHGSVRLLLAVFLGVSIFSMFQSLIPSSRPVTTFQGKQVNNDGRQIRNLVRIKRAEPALNRAVALYDEGNYAQAGMLFEQQVLKVIREPEIFRLATLAYLHSKDYEKAWLLSVEHLKVAGFEADDFSNAALACSNLDKTEEAVHYYRQALALDPDHKYALNNFGFTLNDMERYGEAVAVFDRAIEVDPLFAYSYCNRGLSRIMLGDAAGGLADIEKSLGLDAENAYAYRNLGIYYLRQGDAPKALELFGKAKSADPCTHKIDYFMEAAAKLI</sequence>
<reference evidence="6" key="1">
    <citation type="submission" date="2018-05" db="EMBL/GenBank/DDBJ databases">
        <title>Pedobacter paludis sp. nov., isolated from wetland soil.</title>
        <authorList>
            <person name="Zhang Y."/>
        </authorList>
    </citation>
    <scope>NUCLEOTIDE SEQUENCE [LARGE SCALE GENOMIC DNA]</scope>
    <source>
        <strain evidence="6">R-8</strain>
    </source>
</reference>
<dbReference type="OrthoDB" id="9785181at2"/>
<dbReference type="SUPFAM" id="SSF48452">
    <property type="entry name" value="TPR-like"/>
    <property type="match status" value="1"/>
</dbReference>
<keyword evidence="2 3" id="KW-0802">TPR repeat</keyword>
<evidence type="ECO:0000313" key="6">
    <source>
        <dbReference type="Proteomes" id="UP000245391"/>
    </source>
</evidence>
<organism evidence="5 6">
    <name type="scientific">Pedobacter paludis</name>
    <dbReference type="NCBI Taxonomy" id="2203212"/>
    <lineage>
        <taxon>Bacteria</taxon>
        <taxon>Pseudomonadati</taxon>
        <taxon>Bacteroidota</taxon>
        <taxon>Sphingobacteriia</taxon>
        <taxon>Sphingobacteriales</taxon>
        <taxon>Sphingobacteriaceae</taxon>
        <taxon>Pedobacter</taxon>
    </lineage>
</organism>
<evidence type="ECO:0000256" key="4">
    <source>
        <dbReference type="SAM" id="Phobius"/>
    </source>
</evidence>
<dbReference type="GO" id="GO:0046813">
    <property type="term" value="P:receptor-mediated virion attachment to host cell"/>
    <property type="evidence" value="ECO:0007669"/>
    <property type="project" value="TreeGrafter"/>
</dbReference>
<keyword evidence="6" id="KW-1185">Reference proteome</keyword>
<dbReference type="PANTHER" id="PTHR44858">
    <property type="entry name" value="TETRATRICOPEPTIDE REPEAT PROTEIN 6"/>
    <property type="match status" value="1"/>
</dbReference>
<feature type="repeat" description="TPR" evidence="3">
    <location>
        <begin position="341"/>
        <end position="374"/>
    </location>
</feature>
<dbReference type="InterPro" id="IPR019734">
    <property type="entry name" value="TPR_rpt"/>
</dbReference>
<gene>
    <name evidence="5" type="ORF">DF947_17605</name>
</gene>